<feature type="non-terminal residue" evidence="1">
    <location>
        <position position="1"/>
    </location>
</feature>
<keyword evidence="2" id="KW-1185">Reference proteome</keyword>
<accession>A0A8T0HZE0</accession>
<evidence type="ECO:0000313" key="1">
    <source>
        <dbReference type="EMBL" id="KAG0576021.1"/>
    </source>
</evidence>
<evidence type="ECO:0000313" key="2">
    <source>
        <dbReference type="Proteomes" id="UP000822688"/>
    </source>
</evidence>
<proteinExistence type="predicted"/>
<dbReference type="Proteomes" id="UP000822688">
    <property type="component" value="Chromosome 5"/>
</dbReference>
<gene>
    <name evidence="1" type="ORF">KC19_5G048900</name>
</gene>
<organism evidence="1 2">
    <name type="scientific">Ceratodon purpureus</name>
    <name type="common">Fire moss</name>
    <name type="synonym">Dicranum purpureum</name>
    <dbReference type="NCBI Taxonomy" id="3225"/>
    <lineage>
        <taxon>Eukaryota</taxon>
        <taxon>Viridiplantae</taxon>
        <taxon>Streptophyta</taxon>
        <taxon>Embryophyta</taxon>
        <taxon>Bryophyta</taxon>
        <taxon>Bryophytina</taxon>
        <taxon>Bryopsida</taxon>
        <taxon>Dicranidae</taxon>
        <taxon>Pseudoditrichales</taxon>
        <taxon>Ditrichaceae</taxon>
        <taxon>Ceratodon</taxon>
    </lineage>
</organism>
<protein>
    <submittedName>
        <fullName evidence="1">Uncharacterized protein</fullName>
    </submittedName>
</protein>
<name>A0A8T0HZE0_CERPU</name>
<reference evidence="1" key="1">
    <citation type="submission" date="2020-06" db="EMBL/GenBank/DDBJ databases">
        <title>WGS assembly of Ceratodon purpureus strain R40.</title>
        <authorList>
            <person name="Carey S.B."/>
            <person name="Jenkins J."/>
            <person name="Shu S."/>
            <person name="Lovell J.T."/>
            <person name="Sreedasyam A."/>
            <person name="Maumus F."/>
            <person name="Tiley G.P."/>
            <person name="Fernandez-Pozo N."/>
            <person name="Barry K."/>
            <person name="Chen C."/>
            <person name="Wang M."/>
            <person name="Lipzen A."/>
            <person name="Daum C."/>
            <person name="Saski C.A."/>
            <person name="Payton A.C."/>
            <person name="Mcbreen J.C."/>
            <person name="Conrad R.E."/>
            <person name="Kollar L.M."/>
            <person name="Olsson S."/>
            <person name="Huttunen S."/>
            <person name="Landis J.B."/>
            <person name="Wickett N.J."/>
            <person name="Johnson M.G."/>
            <person name="Rensing S.A."/>
            <person name="Grimwood J."/>
            <person name="Schmutz J."/>
            <person name="Mcdaniel S.F."/>
        </authorList>
    </citation>
    <scope>NUCLEOTIDE SEQUENCE</scope>
    <source>
        <strain evidence="1">R40</strain>
    </source>
</reference>
<dbReference type="EMBL" id="CM026425">
    <property type="protein sequence ID" value="KAG0576021.1"/>
    <property type="molecule type" value="Genomic_DNA"/>
</dbReference>
<dbReference type="AlphaFoldDB" id="A0A8T0HZE0"/>
<sequence length="93" mass="10008">GPSRRRGEEGRCRSGGSGAECLSSLPRHRLAAAPRDSPHSHSRCSLHLAAGTSQLWSSAFGCFLVGFHLQTLGSLPQFGADESTVALLLRRWH</sequence>
<comment type="caution">
    <text evidence="1">The sequence shown here is derived from an EMBL/GenBank/DDBJ whole genome shotgun (WGS) entry which is preliminary data.</text>
</comment>